<sequence>MMRTSPRRAAVGRTSSTSHDGSHDAQRMQFGVQIHARSYTFPASAPNCKLPSLAEESQYMPLVSHSLVVCQGTNMLSLRTGGTDVMVGSRRTTPSDSPVRVRSLNIMESAVPAHLPEINNTLGAVLIGSFISTMIYGLTTHQTYRYFRLYLRDRWMLKGMVIALWVLDTIHTVLTLHLCYFYLVTNYANPEALIHAVWSFKVCPLHYFDAQSWRVYYTCELLRTLIFVENLTFPRFYTHRLYLLGHRAKFLLALFIIFGLARLVVGVVMTTEAFILGTFMNFITMTWLICVSLALAFASDSLIAICLCAYLQRSRTGFKRTDSLIDILMLYTINTGLLHGFITLLSLICAAVMRQNLIYFSIFIMVSKMYTNSLLAVMNSRRSLLDRGMDAFDTGSLGMGNIQWEAPPPPRNATIKPAIIDVVVTTETFRHIDEESQKELEDNKMATLNETFDP</sequence>
<feature type="region of interest" description="Disordered" evidence="1">
    <location>
        <begin position="1"/>
        <end position="25"/>
    </location>
</feature>
<feature type="transmembrane region" description="Helical" evidence="2">
    <location>
        <begin position="250"/>
        <end position="276"/>
    </location>
</feature>
<dbReference type="PANTHER" id="PTHR40465:SF1">
    <property type="entry name" value="DUF6534 DOMAIN-CONTAINING PROTEIN"/>
    <property type="match status" value="1"/>
</dbReference>
<comment type="caution">
    <text evidence="4">The sequence shown here is derived from an EMBL/GenBank/DDBJ whole genome shotgun (WGS) entry which is preliminary data.</text>
</comment>
<feature type="domain" description="DUF6534" evidence="3">
    <location>
        <begin position="296"/>
        <end position="383"/>
    </location>
</feature>
<accession>A0A1C7LZI7</accession>
<protein>
    <recommendedName>
        <fullName evidence="3">DUF6534 domain-containing protein</fullName>
    </recommendedName>
</protein>
<evidence type="ECO:0000313" key="5">
    <source>
        <dbReference type="Proteomes" id="UP000092993"/>
    </source>
</evidence>
<evidence type="ECO:0000313" key="4">
    <source>
        <dbReference type="EMBL" id="OBZ69439.1"/>
    </source>
</evidence>
<feature type="transmembrane region" description="Helical" evidence="2">
    <location>
        <begin position="160"/>
        <end position="183"/>
    </location>
</feature>
<organism evidence="4 5">
    <name type="scientific">Grifola frondosa</name>
    <name type="common">Maitake</name>
    <name type="synonym">Polyporus frondosus</name>
    <dbReference type="NCBI Taxonomy" id="5627"/>
    <lineage>
        <taxon>Eukaryota</taxon>
        <taxon>Fungi</taxon>
        <taxon>Dikarya</taxon>
        <taxon>Basidiomycota</taxon>
        <taxon>Agaricomycotina</taxon>
        <taxon>Agaricomycetes</taxon>
        <taxon>Polyporales</taxon>
        <taxon>Grifolaceae</taxon>
        <taxon>Grifola</taxon>
    </lineage>
</organism>
<proteinExistence type="predicted"/>
<dbReference type="Pfam" id="PF20152">
    <property type="entry name" value="DUF6534"/>
    <property type="match status" value="1"/>
</dbReference>
<dbReference type="AlphaFoldDB" id="A0A1C7LZI7"/>
<name>A0A1C7LZI7_GRIFR</name>
<feature type="transmembrane region" description="Helical" evidence="2">
    <location>
        <begin position="282"/>
        <end position="311"/>
    </location>
</feature>
<dbReference type="Proteomes" id="UP000092993">
    <property type="component" value="Unassembled WGS sequence"/>
</dbReference>
<dbReference type="InterPro" id="IPR045339">
    <property type="entry name" value="DUF6534"/>
</dbReference>
<evidence type="ECO:0000256" key="2">
    <source>
        <dbReference type="SAM" id="Phobius"/>
    </source>
</evidence>
<dbReference type="EMBL" id="LUGG01000017">
    <property type="protein sequence ID" value="OBZ69439.1"/>
    <property type="molecule type" value="Genomic_DNA"/>
</dbReference>
<evidence type="ECO:0000259" key="3">
    <source>
        <dbReference type="Pfam" id="PF20152"/>
    </source>
</evidence>
<keyword evidence="2" id="KW-1133">Transmembrane helix</keyword>
<keyword evidence="5" id="KW-1185">Reference proteome</keyword>
<feature type="transmembrane region" description="Helical" evidence="2">
    <location>
        <begin position="121"/>
        <end position="139"/>
    </location>
</feature>
<feature type="transmembrane region" description="Helical" evidence="2">
    <location>
        <begin position="357"/>
        <end position="377"/>
    </location>
</feature>
<dbReference type="OrthoDB" id="2535105at2759"/>
<feature type="transmembrane region" description="Helical" evidence="2">
    <location>
        <begin position="323"/>
        <end position="345"/>
    </location>
</feature>
<dbReference type="OMA" id="KAWAMES"/>
<evidence type="ECO:0000256" key="1">
    <source>
        <dbReference type="SAM" id="MobiDB-lite"/>
    </source>
</evidence>
<dbReference type="PANTHER" id="PTHR40465">
    <property type="entry name" value="CHROMOSOME 1, WHOLE GENOME SHOTGUN SEQUENCE"/>
    <property type="match status" value="1"/>
</dbReference>
<gene>
    <name evidence="4" type="ORF">A0H81_10665</name>
</gene>
<reference evidence="4 5" key="1">
    <citation type="submission" date="2016-03" db="EMBL/GenBank/DDBJ databases">
        <title>Whole genome sequencing of Grifola frondosa 9006-11.</title>
        <authorList>
            <person name="Min B."/>
            <person name="Park H."/>
            <person name="Kim J.-G."/>
            <person name="Cho H."/>
            <person name="Oh Y.-L."/>
            <person name="Kong W.-S."/>
            <person name="Choi I.-G."/>
        </authorList>
    </citation>
    <scope>NUCLEOTIDE SEQUENCE [LARGE SCALE GENOMIC DNA]</scope>
    <source>
        <strain evidence="4 5">9006-11</strain>
    </source>
</reference>
<keyword evidence="2" id="KW-0472">Membrane</keyword>
<keyword evidence="2" id="KW-0812">Transmembrane</keyword>